<evidence type="ECO:0000259" key="1">
    <source>
        <dbReference type="PROSITE" id="PS51186"/>
    </source>
</evidence>
<dbReference type="SUPFAM" id="SSF55729">
    <property type="entry name" value="Acyl-CoA N-acyltransferases (Nat)"/>
    <property type="match status" value="1"/>
</dbReference>
<reference evidence="3" key="1">
    <citation type="journal article" date="2019" name="Int. J. Syst. Evol. Microbiol.">
        <title>The Global Catalogue of Microorganisms (GCM) 10K type strain sequencing project: providing services to taxonomists for standard genome sequencing and annotation.</title>
        <authorList>
            <consortium name="The Broad Institute Genomics Platform"/>
            <consortium name="The Broad Institute Genome Sequencing Center for Infectious Disease"/>
            <person name="Wu L."/>
            <person name="Ma J."/>
        </authorList>
    </citation>
    <scope>NUCLEOTIDE SEQUENCE [LARGE SCALE GENOMIC DNA]</scope>
    <source>
        <strain evidence="3">CCUG 55585</strain>
    </source>
</reference>
<accession>A0ABW2YCT0</accession>
<dbReference type="Gene3D" id="3.40.630.30">
    <property type="match status" value="1"/>
</dbReference>
<gene>
    <name evidence="2" type="ORF">ACFQ0E_11445</name>
</gene>
<dbReference type="PROSITE" id="PS51186">
    <property type="entry name" value="GNAT"/>
    <property type="match status" value="1"/>
</dbReference>
<feature type="domain" description="N-acetyltransferase" evidence="1">
    <location>
        <begin position="136"/>
        <end position="276"/>
    </location>
</feature>
<dbReference type="EMBL" id="JBHTIF010000001">
    <property type="protein sequence ID" value="MFD0726206.1"/>
    <property type="molecule type" value="Genomic_DNA"/>
</dbReference>
<protein>
    <submittedName>
        <fullName evidence="2">ACT domain-containing protein</fullName>
    </submittedName>
</protein>
<proteinExistence type="predicted"/>
<dbReference type="Gene3D" id="3.30.2130.10">
    <property type="entry name" value="VC0802-like"/>
    <property type="match status" value="1"/>
</dbReference>
<dbReference type="InterPro" id="IPR018717">
    <property type="entry name" value="DUF2241"/>
</dbReference>
<dbReference type="Pfam" id="PF10000">
    <property type="entry name" value="ACT_3"/>
    <property type="match status" value="1"/>
</dbReference>
<sequence>MTASVGETDLQRLLAGLSPALAARPRAIRTQAHDAAVPAHAIMLFREDEGATVVVEAGEDDAAHADEPRWAQITLRIHSSLDAVGMMAAIATALAERAIPCNAVSAYFHDHLFVPWTQREDALEALRTLASGAGAIRVREAVDTDIPAMHAIRMDVRENTLSDPSWLTPDVYRAHLGGAGASNSWVCERDARILGFSVARQAQADIWALFVDPANEGQGIGRRLIAVATDWLFAQGVDIVSLSTAPDTRADTFYRANGWQRGEFTDKGEVMFRLPRITPPLLRHSGLPTC</sequence>
<dbReference type="InterPro" id="IPR027795">
    <property type="entry name" value="CASTOR_ACT_dom"/>
</dbReference>
<dbReference type="SUPFAM" id="SSF55021">
    <property type="entry name" value="ACT-like"/>
    <property type="match status" value="1"/>
</dbReference>
<dbReference type="InterPro" id="IPR000182">
    <property type="entry name" value="GNAT_dom"/>
</dbReference>
<name>A0ABW2YCT0_9GAMM</name>
<dbReference type="InterPro" id="IPR045865">
    <property type="entry name" value="ACT-like_dom_sf"/>
</dbReference>
<comment type="caution">
    <text evidence="2">The sequence shown here is derived from an EMBL/GenBank/DDBJ whole genome shotgun (WGS) entry which is preliminary data.</text>
</comment>
<dbReference type="Pfam" id="PF13840">
    <property type="entry name" value="ACT_7"/>
    <property type="match status" value="1"/>
</dbReference>
<dbReference type="RefSeq" id="WP_386823760.1">
    <property type="nucleotide sequence ID" value="NZ_JBHTIF010000001.1"/>
</dbReference>
<dbReference type="CDD" id="cd04301">
    <property type="entry name" value="NAT_SF"/>
    <property type="match status" value="1"/>
</dbReference>
<dbReference type="PANTHER" id="PTHR39199">
    <property type="entry name" value="BLR5128 PROTEIN"/>
    <property type="match status" value="1"/>
</dbReference>
<dbReference type="InterPro" id="IPR016181">
    <property type="entry name" value="Acyl_CoA_acyltransferase"/>
</dbReference>
<keyword evidence="3" id="KW-1185">Reference proteome</keyword>
<organism evidence="2 3">
    <name type="scientific">Lysobacter brunescens</name>
    <dbReference type="NCBI Taxonomy" id="262323"/>
    <lineage>
        <taxon>Bacteria</taxon>
        <taxon>Pseudomonadati</taxon>
        <taxon>Pseudomonadota</taxon>
        <taxon>Gammaproteobacteria</taxon>
        <taxon>Lysobacterales</taxon>
        <taxon>Lysobacteraceae</taxon>
        <taxon>Lysobacter</taxon>
    </lineage>
</organism>
<evidence type="ECO:0000313" key="3">
    <source>
        <dbReference type="Proteomes" id="UP001597110"/>
    </source>
</evidence>
<dbReference type="Proteomes" id="UP001597110">
    <property type="component" value="Unassembled WGS sequence"/>
</dbReference>
<evidence type="ECO:0000313" key="2">
    <source>
        <dbReference type="EMBL" id="MFD0726206.1"/>
    </source>
</evidence>
<dbReference type="Pfam" id="PF13508">
    <property type="entry name" value="Acetyltransf_7"/>
    <property type="match status" value="1"/>
</dbReference>
<dbReference type="PANTHER" id="PTHR39199:SF1">
    <property type="entry name" value="BLR5128 PROTEIN"/>
    <property type="match status" value="1"/>
</dbReference>